<sequence>MNLGIAIRDEGGNSTLAACGDDAILRVWNVSDGACLKKIVMQDNQIARCVRFGEMGLWHDAGHGHPLPHLWAGTRDTLQLFGYPPPSPMAESIRGPLTTSLQTASRNIYATVDVELHPTSISVMAPSTGAY</sequence>
<dbReference type="InterPro" id="IPR015943">
    <property type="entry name" value="WD40/YVTN_repeat-like_dom_sf"/>
</dbReference>
<gene>
    <name evidence="1" type="ORF">CYMTET_25714</name>
</gene>
<reference evidence="1 2" key="1">
    <citation type="journal article" date="2015" name="Genome Biol. Evol.">
        <title>Comparative Genomics of a Bacterivorous Green Alga Reveals Evolutionary Causalities and Consequences of Phago-Mixotrophic Mode of Nutrition.</title>
        <authorList>
            <person name="Burns J.A."/>
            <person name="Paasch A."/>
            <person name="Narechania A."/>
            <person name="Kim E."/>
        </authorList>
    </citation>
    <scope>NUCLEOTIDE SEQUENCE [LARGE SCALE GENOMIC DNA]</scope>
    <source>
        <strain evidence="1 2">PLY_AMNH</strain>
    </source>
</reference>
<accession>A0AAE0FTJ3</accession>
<keyword evidence="2" id="KW-1185">Reference proteome</keyword>
<dbReference type="EMBL" id="LGRX02013797">
    <property type="protein sequence ID" value="KAK3265615.1"/>
    <property type="molecule type" value="Genomic_DNA"/>
</dbReference>
<comment type="caution">
    <text evidence="1">The sequence shown here is derived from an EMBL/GenBank/DDBJ whole genome shotgun (WGS) entry which is preliminary data.</text>
</comment>
<organism evidence="1 2">
    <name type="scientific">Cymbomonas tetramitiformis</name>
    <dbReference type="NCBI Taxonomy" id="36881"/>
    <lineage>
        <taxon>Eukaryota</taxon>
        <taxon>Viridiplantae</taxon>
        <taxon>Chlorophyta</taxon>
        <taxon>Pyramimonadophyceae</taxon>
        <taxon>Pyramimonadales</taxon>
        <taxon>Pyramimonadaceae</taxon>
        <taxon>Cymbomonas</taxon>
    </lineage>
</organism>
<proteinExistence type="predicted"/>
<protein>
    <submittedName>
        <fullName evidence="1">Uncharacterized protein</fullName>
    </submittedName>
</protein>
<evidence type="ECO:0000313" key="1">
    <source>
        <dbReference type="EMBL" id="KAK3265615.1"/>
    </source>
</evidence>
<name>A0AAE0FTJ3_9CHLO</name>
<evidence type="ECO:0000313" key="2">
    <source>
        <dbReference type="Proteomes" id="UP001190700"/>
    </source>
</evidence>
<dbReference type="AlphaFoldDB" id="A0AAE0FTJ3"/>
<dbReference type="Proteomes" id="UP001190700">
    <property type="component" value="Unassembled WGS sequence"/>
</dbReference>
<dbReference type="Gene3D" id="2.130.10.10">
    <property type="entry name" value="YVTN repeat-like/Quinoprotein amine dehydrogenase"/>
    <property type="match status" value="1"/>
</dbReference>